<keyword evidence="5 8" id="KW-1133">Transmembrane helix</keyword>
<dbReference type="STRING" id="38302.SAMN04488535_1744"/>
<evidence type="ECO:0000256" key="5">
    <source>
        <dbReference type="ARBA" id="ARBA00022989"/>
    </source>
</evidence>
<dbReference type="OrthoDB" id="9799219at2"/>
<gene>
    <name evidence="9" type="ORF">SAMN04488535_1744</name>
</gene>
<evidence type="ECO:0000256" key="1">
    <source>
        <dbReference type="ARBA" id="ARBA00004651"/>
    </source>
</evidence>
<dbReference type="RefSeq" id="WP_092151299.1">
    <property type="nucleotide sequence ID" value="NZ_LT629700.1"/>
</dbReference>
<evidence type="ECO:0000256" key="6">
    <source>
        <dbReference type="ARBA" id="ARBA00023136"/>
    </source>
</evidence>
<organism evidence="9 10">
    <name type="scientific">Corynebacterium mycetoides</name>
    <dbReference type="NCBI Taxonomy" id="38302"/>
    <lineage>
        <taxon>Bacteria</taxon>
        <taxon>Bacillati</taxon>
        <taxon>Actinomycetota</taxon>
        <taxon>Actinomycetes</taxon>
        <taxon>Mycobacteriales</taxon>
        <taxon>Corynebacteriaceae</taxon>
        <taxon>Corynebacterium</taxon>
    </lineage>
</organism>
<comment type="similarity">
    <text evidence="2">Belongs to the CPA3 antiporters (TC 2.A.63) subunit C family.</text>
</comment>
<dbReference type="Gene3D" id="1.10.287.3510">
    <property type="match status" value="1"/>
</dbReference>
<keyword evidence="10" id="KW-1185">Reference proteome</keyword>
<feature type="region of interest" description="Disordered" evidence="7">
    <location>
        <begin position="94"/>
        <end position="140"/>
    </location>
</feature>
<keyword evidence="4 8" id="KW-0812">Transmembrane</keyword>
<evidence type="ECO:0000256" key="8">
    <source>
        <dbReference type="SAM" id="Phobius"/>
    </source>
</evidence>
<evidence type="ECO:0000256" key="4">
    <source>
        <dbReference type="ARBA" id="ARBA00022692"/>
    </source>
</evidence>
<dbReference type="PANTHER" id="PTHR34583">
    <property type="entry name" value="ANTIPORTER SUBUNIT MNHC2-RELATED"/>
    <property type="match status" value="1"/>
</dbReference>
<accession>A0A1G9Q3X4</accession>
<feature type="compositionally biased region" description="Basic and acidic residues" evidence="7">
    <location>
        <begin position="97"/>
        <end position="127"/>
    </location>
</feature>
<evidence type="ECO:0000313" key="9">
    <source>
        <dbReference type="EMBL" id="SDM05689.1"/>
    </source>
</evidence>
<keyword evidence="6 8" id="KW-0472">Membrane</keyword>
<feature type="transmembrane region" description="Helical" evidence="8">
    <location>
        <begin position="70"/>
        <end position="92"/>
    </location>
</feature>
<evidence type="ECO:0000256" key="3">
    <source>
        <dbReference type="ARBA" id="ARBA00022475"/>
    </source>
</evidence>
<dbReference type="GO" id="GO:0005886">
    <property type="term" value="C:plasma membrane"/>
    <property type="evidence" value="ECO:0007669"/>
    <property type="project" value="UniProtKB-SubCell"/>
</dbReference>
<feature type="transmembrane region" description="Helical" evidence="8">
    <location>
        <begin position="24"/>
        <end position="49"/>
    </location>
</feature>
<reference evidence="10" key="1">
    <citation type="submission" date="2016-10" db="EMBL/GenBank/DDBJ databases">
        <authorList>
            <person name="Varghese N."/>
            <person name="Submissions S."/>
        </authorList>
    </citation>
    <scope>NUCLEOTIDE SEQUENCE [LARGE SCALE GENOMIC DNA]</scope>
    <source>
        <strain evidence="10">DSM 20632</strain>
    </source>
</reference>
<dbReference type="AlphaFoldDB" id="A0A1G9Q3X4"/>
<evidence type="ECO:0000313" key="10">
    <source>
        <dbReference type="Proteomes" id="UP000199350"/>
    </source>
</evidence>
<dbReference type="InterPro" id="IPR039428">
    <property type="entry name" value="NUOK/Mnh_C1-like"/>
</dbReference>
<dbReference type="Pfam" id="PF00420">
    <property type="entry name" value="Oxidored_q2"/>
    <property type="match status" value="1"/>
</dbReference>
<dbReference type="InterPro" id="IPR050601">
    <property type="entry name" value="CPA3_antiporter_subunitC"/>
</dbReference>
<comment type="subcellular location">
    <subcellularLocation>
        <location evidence="1">Cell membrane</location>
        <topology evidence="1">Multi-pass membrane protein</topology>
    </subcellularLocation>
</comment>
<name>A0A1G9Q3X4_9CORY</name>
<dbReference type="Proteomes" id="UP000199350">
    <property type="component" value="Chromosome I"/>
</dbReference>
<proteinExistence type="inferred from homology"/>
<evidence type="ECO:0000256" key="7">
    <source>
        <dbReference type="SAM" id="MobiDB-lite"/>
    </source>
</evidence>
<dbReference type="EMBL" id="LT629700">
    <property type="protein sequence ID" value="SDM05689.1"/>
    <property type="molecule type" value="Genomic_DNA"/>
</dbReference>
<evidence type="ECO:0000256" key="2">
    <source>
        <dbReference type="ARBA" id="ARBA00010388"/>
    </source>
</evidence>
<dbReference type="PANTHER" id="PTHR34583:SF2">
    <property type="entry name" value="ANTIPORTER SUBUNIT MNHC2-RELATED"/>
    <property type="match status" value="1"/>
</dbReference>
<keyword evidence="3" id="KW-1003">Cell membrane</keyword>
<protein>
    <submittedName>
        <fullName evidence="9">Multisubunit sodium/proton antiporter, MrpC subunit</fullName>
    </submittedName>
</protein>
<sequence>MILALSVGILMAGAVYLMMRPDMFRITIGFVMLSHAANLVIMSAGGVSWRGEPFGAHDDTTGAADPLPQAFVLTAIVISFSITIVMLVSSVIGKPGDATRADDDVSRESPRRPDADDVDELYHELAPDARATPEVGDKTR</sequence>